<comment type="similarity">
    <text evidence="4">Belongs to the MsrA Met sulfoxide reductase family.</text>
</comment>
<dbReference type="OrthoDB" id="4174719at2"/>
<reference evidence="6 7" key="1">
    <citation type="submission" date="2018-04" db="EMBL/GenBank/DDBJ databases">
        <title>Novel species isolated from glacier.</title>
        <authorList>
            <person name="Liu Q."/>
            <person name="Xin Y.-H."/>
        </authorList>
    </citation>
    <scope>NUCLEOTIDE SEQUENCE [LARGE SCALE GENOMIC DNA]</scope>
    <source>
        <strain evidence="6 7">GT1R17</strain>
    </source>
</reference>
<dbReference type="Proteomes" id="UP000244248">
    <property type="component" value="Unassembled WGS sequence"/>
</dbReference>
<feature type="domain" description="Peptide methionine sulphoxide reductase MsrA" evidence="5">
    <location>
        <begin position="35"/>
        <end position="186"/>
    </location>
</feature>
<dbReference type="NCBIfam" id="TIGR00401">
    <property type="entry name" value="msrA"/>
    <property type="match status" value="1"/>
</dbReference>
<dbReference type="AlphaFoldDB" id="A0A2T5MBY5"/>
<sequence length="208" mass="22783">MVGSLFGGSLKISPRDFPDAVNDAALAPASGKALAVLAGGCFWCVEVVYRELEGVLEVVSGYSGGTAATADYEMVCTGRTEHAEVIQIAYDPSKITFGRLLKIFFSVAHDPTQLNRQGNDIGPQYRSAIFYSDDEQKRVAEAYIQQLDAAGVFKSPIVTRLESLSEFFEAEAYHQNYAALHPQQGYIAAVAMPKLEKLRAYFGEQLKR</sequence>
<evidence type="ECO:0000256" key="2">
    <source>
        <dbReference type="ARBA" id="ARBA00047806"/>
    </source>
</evidence>
<dbReference type="RefSeq" id="WP_107941416.1">
    <property type="nucleotide sequence ID" value="NZ_QANS01000007.1"/>
</dbReference>
<protein>
    <recommendedName>
        <fullName evidence="4">Peptide methionine sulfoxide reductase MsrA</fullName>
        <shortName evidence="4">Protein-methionine-S-oxide reductase</shortName>
        <ecNumber evidence="4">1.8.4.11</ecNumber>
    </recommendedName>
    <alternativeName>
        <fullName evidence="4">Peptide-methionine (S)-S-oxide reductase</fullName>
        <shortName evidence="4">Peptide Met(O) reductase</shortName>
    </alternativeName>
</protein>
<comment type="catalytic activity">
    <reaction evidence="2 4">
        <text>L-methionyl-[protein] + [thioredoxin]-disulfide + H2O = L-methionyl-(S)-S-oxide-[protein] + [thioredoxin]-dithiol</text>
        <dbReference type="Rhea" id="RHEA:14217"/>
        <dbReference type="Rhea" id="RHEA-COMP:10698"/>
        <dbReference type="Rhea" id="RHEA-COMP:10700"/>
        <dbReference type="Rhea" id="RHEA-COMP:12313"/>
        <dbReference type="Rhea" id="RHEA-COMP:12315"/>
        <dbReference type="ChEBI" id="CHEBI:15377"/>
        <dbReference type="ChEBI" id="CHEBI:16044"/>
        <dbReference type="ChEBI" id="CHEBI:29950"/>
        <dbReference type="ChEBI" id="CHEBI:44120"/>
        <dbReference type="ChEBI" id="CHEBI:50058"/>
        <dbReference type="EC" id="1.8.4.11"/>
    </reaction>
</comment>
<dbReference type="PANTHER" id="PTHR43774">
    <property type="entry name" value="PEPTIDE METHIONINE SULFOXIDE REDUCTASE"/>
    <property type="match status" value="1"/>
</dbReference>
<dbReference type="Gene3D" id="3.30.1060.10">
    <property type="entry name" value="Peptide methionine sulphoxide reductase MsrA"/>
    <property type="match status" value="1"/>
</dbReference>
<feature type="active site" evidence="4">
    <location>
        <position position="41"/>
    </location>
</feature>
<dbReference type="InterPro" id="IPR036509">
    <property type="entry name" value="Met_Sox_Rdtase_MsrA_sf"/>
</dbReference>
<evidence type="ECO:0000313" key="6">
    <source>
        <dbReference type="EMBL" id="PTU30070.1"/>
    </source>
</evidence>
<evidence type="ECO:0000256" key="3">
    <source>
        <dbReference type="ARBA" id="ARBA00048782"/>
    </source>
</evidence>
<evidence type="ECO:0000256" key="1">
    <source>
        <dbReference type="ARBA" id="ARBA00023002"/>
    </source>
</evidence>
<evidence type="ECO:0000313" key="7">
    <source>
        <dbReference type="Proteomes" id="UP000244248"/>
    </source>
</evidence>
<comment type="catalytic activity">
    <reaction evidence="3 4">
        <text>[thioredoxin]-disulfide + L-methionine + H2O = L-methionine (S)-S-oxide + [thioredoxin]-dithiol</text>
        <dbReference type="Rhea" id="RHEA:19993"/>
        <dbReference type="Rhea" id="RHEA-COMP:10698"/>
        <dbReference type="Rhea" id="RHEA-COMP:10700"/>
        <dbReference type="ChEBI" id="CHEBI:15377"/>
        <dbReference type="ChEBI" id="CHEBI:29950"/>
        <dbReference type="ChEBI" id="CHEBI:50058"/>
        <dbReference type="ChEBI" id="CHEBI:57844"/>
        <dbReference type="ChEBI" id="CHEBI:58772"/>
        <dbReference type="EC" id="1.8.4.11"/>
    </reaction>
</comment>
<dbReference type="EMBL" id="QANS01000007">
    <property type="protein sequence ID" value="PTU30070.1"/>
    <property type="molecule type" value="Genomic_DNA"/>
</dbReference>
<evidence type="ECO:0000259" key="5">
    <source>
        <dbReference type="Pfam" id="PF01625"/>
    </source>
</evidence>
<dbReference type="HAMAP" id="MF_01401">
    <property type="entry name" value="MsrA"/>
    <property type="match status" value="1"/>
</dbReference>
<dbReference type="Pfam" id="PF01625">
    <property type="entry name" value="PMSR"/>
    <property type="match status" value="1"/>
</dbReference>
<comment type="function">
    <text evidence="4">Has an important function as a repair enzyme for proteins that have been inactivated by oxidation. Catalyzes the reversible oxidation-reduction of methionine sulfoxide in proteins to methionine.</text>
</comment>
<dbReference type="GO" id="GO:0033744">
    <property type="term" value="F:L-methionine:thioredoxin-disulfide S-oxidoreductase activity"/>
    <property type="evidence" value="ECO:0007669"/>
    <property type="project" value="RHEA"/>
</dbReference>
<dbReference type="EC" id="1.8.4.11" evidence="4"/>
<gene>
    <name evidence="4 6" type="primary">msrA</name>
    <name evidence="6" type="ORF">CJD38_16110</name>
</gene>
<dbReference type="PANTHER" id="PTHR43774:SF1">
    <property type="entry name" value="PEPTIDE METHIONINE SULFOXIDE REDUCTASE MSRA 2"/>
    <property type="match status" value="1"/>
</dbReference>
<accession>A0A2T5MBY5</accession>
<name>A0A2T5MBY5_9GAMM</name>
<evidence type="ECO:0000256" key="4">
    <source>
        <dbReference type="HAMAP-Rule" id="MF_01401"/>
    </source>
</evidence>
<dbReference type="InterPro" id="IPR002569">
    <property type="entry name" value="Met_Sox_Rdtase_MsrA_dom"/>
</dbReference>
<dbReference type="SUPFAM" id="SSF55068">
    <property type="entry name" value="Peptide methionine sulfoxide reductase"/>
    <property type="match status" value="1"/>
</dbReference>
<comment type="caution">
    <text evidence="6">The sequence shown here is derived from an EMBL/GenBank/DDBJ whole genome shotgun (WGS) entry which is preliminary data.</text>
</comment>
<keyword evidence="7" id="KW-1185">Reference proteome</keyword>
<keyword evidence="1 4" id="KW-0560">Oxidoreductase</keyword>
<organism evidence="6 7">
    <name type="scientific">Stenotrophobium rhamnosiphilum</name>
    <dbReference type="NCBI Taxonomy" id="2029166"/>
    <lineage>
        <taxon>Bacteria</taxon>
        <taxon>Pseudomonadati</taxon>
        <taxon>Pseudomonadota</taxon>
        <taxon>Gammaproteobacteria</taxon>
        <taxon>Nevskiales</taxon>
        <taxon>Nevskiaceae</taxon>
        <taxon>Stenotrophobium</taxon>
    </lineage>
</organism>
<dbReference type="GO" id="GO:0008113">
    <property type="term" value="F:peptide-methionine (S)-S-oxide reductase activity"/>
    <property type="evidence" value="ECO:0007669"/>
    <property type="project" value="UniProtKB-UniRule"/>
</dbReference>
<proteinExistence type="inferred from homology"/>